<dbReference type="RefSeq" id="WP_200892756.1">
    <property type="nucleotide sequence ID" value="NZ_JYIX01000030.1"/>
</dbReference>
<dbReference type="Proteomes" id="UP000033740">
    <property type="component" value="Unassembled WGS sequence"/>
</dbReference>
<dbReference type="STRING" id="582680.RS86_01288"/>
<feature type="chain" id="PRO_5002445283" description="Gram-positive cocci surface proteins LPxTG domain-containing protein" evidence="2">
    <location>
        <begin position="38"/>
        <end position="229"/>
    </location>
</feature>
<feature type="transmembrane region" description="Helical" evidence="1">
    <location>
        <begin position="201"/>
        <end position="224"/>
    </location>
</feature>
<accession>A0A0F0LLV7</accession>
<evidence type="ECO:0000256" key="1">
    <source>
        <dbReference type="SAM" id="Phobius"/>
    </source>
</evidence>
<dbReference type="EMBL" id="JYIX01000030">
    <property type="protein sequence ID" value="KJL34187.1"/>
    <property type="molecule type" value="Genomic_DNA"/>
</dbReference>
<dbReference type="PATRIC" id="fig|582680.6.peg.1325"/>
<keyword evidence="1" id="KW-0812">Transmembrane</keyword>
<sequence>MSRNNRGAGVLRKAVYAAGAMSLAVAGILITVPGASAEDAPCTPMPASDEQVLVTPAVPATPGTPAVTHTAYQRYSWKGGPDGPAPVDIPPSDRWQANTEAYFPGHSDDPLNTIFQAGTPGNADYFYWATTEVVDTPAVPGTPEIPAVYKTVHHDAVTCPVVTPPVVTPPVVTPPVVAPPVVEPETHIVPTTVQTDGDQTAVLVLAAGLGVLAAGALTGAGLLIRSRRG</sequence>
<organism evidence="3 4">
    <name type="scientific">Microbacterium azadirachtae</name>
    <dbReference type="NCBI Taxonomy" id="582680"/>
    <lineage>
        <taxon>Bacteria</taxon>
        <taxon>Bacillati</taxon>
        <taxon>Actinomycetota</taxon>
        <taxon>Actinomycetes</taxon>
        <taxon>Micrococcales</taxon>
        <taxon>Microbacteriaceae</taxon>
        <taxon>Microbacterium</taxon>
    </lineage>
</organism>
<keyword evidence="4" id="KW-1185">Reference proteome</keyword>
<reference evidence="3 4" key="1">
    <citation type="submission" date="2015-02" db="EMBL/GenBank/DDBJ databases">
        <title>Draft genome sequences of ten Microbacterium spp. with emphasis on heavy metal contaminated environments.</title>
        <authorList>
            <person name="Corretto E."/>
        </authorList>
    </citation>
    <scope>NUCLEOTIDE SEQUENCE [LARGE SCALE GENOMIC DNA]</scope>
    <source>
        <strain evidence="3 4">ARN176</strain>
    </source>
</reference>
<evidence type="ECO:0008006" key="5">
    <source>
        <dbReference type="Google" id="ProtNLM"/>
    </source>
</evidence>
<evidence type="ECO:0000256" key="2">
    <source>
        <dbReference type="SAM" id="SignalP"/>
    </source>
</evidence>
<evidence type="ECO:0000313" key="3">
    <source>
        <dbReference type="EMBL" id="KJL34187.1"/>
    </source>
</evidence>
<protein>
    <recommendedName>
        <fullName evidence="5">Gram-positive cocci surface proteins LPxTG domain-containing protein</fullName>
    </recommendedName>
</protein>
<feature type="signal peptide" evidence="2">
    <location>
        <begin position="1"/>
        <end position="37"/>
    </location>
</feature>
<keyword evidence="2" id="KW-0732">Signal</keyword>
<proteinExistence type="predicted"/>
<keyword evidence="1" id="KW-1133">Transmembrane helix</keyword>
<name>A0A0F0LLV7_9MICO</name>
<evidence type="ECO:0000313" key="4">
    <source>
        <dbReference type="Proteomes" id="UP000033740"/>
    </source>
</evidence>
<keyword evidence="1" id="KW-0472">Membrane</keyword>
<gene>
    <name evidence="3" type="ORF">RS86_01288</name>
</gene>
<dbReference type="AlphaFoldDB" id="A0A0F0LLV7"/>
<comment type="caution">
    <text evidence="3">The sequence shown here is derived from an EMBL/GenBank/DDBJ whole genome shotgun (WGS) entry which is preliminary data.</text>
</comment>